<sequence length="232" mass="24238">MGSDLPSHVSSGEGSEVMVISEISSNVRSVNGAHYAEKEVLLSIVDDGGKYGEAVGNASRPASDKIPIGVPKGKVRDSDLSLRKAQFGVEDLIIGSFGQGKQNASRSGCVTKDGWVVHDDLSGRKGQGNCVTMNELDGLWTSSIRNCIGRMPMLLDGSVIPIGLEMVCQVKASSGAGQGNASMLNRKFVVYVKGTGSIHVCHAEKVVDVGPTMKVNLDSGMSIGQNVDDGSS</sequence>
<gene>
    <name evidence="1" type="ORF">Pint_27910</name>
</gene>
<protein>
    <submittedName>
        <fullName evidence="1">Uncharacterized protein</fullName>
    </submittedName>
</protein>
<evidence type="ECO:0000313" key="1">
    <source>
        <dbReference type="EMBL" id="KAJ0040866.1"/>
    </source>
</evidence>
<name>A0ACC0YR18_9ROSI</name>
<evidence type="ECO:0000313" key="2">
    <source>
        <dbReference type="Proteomes" id="UP001163603"/>
    </source>
</evidence>
<organism evidence="1 2">
    <name type="scientific">Pistacia integerrima</name>
    <dbReference type="NCBI Taxonomy" id="434235"/>
    <lineage>
        <taxon>Eukaryota</taxon>
        <taxon>Viridiplantae</taxon>
        <taxon>Streptophyta</taxon>
        <taxon>Embryophyta</taxon>
        <taxon>Tracheophyta</taxon>
        <taxon>Spermatophyta</taxon>
        <taxon>Magnoliopsida</taxon>
        <taxon>eudicotyledons</taxon>
        <taxon>Gunneridae</taxon>
        <taxon>Pentapetalae</taxon>
        <taxon>rosids</taxon>
        <taxon>malvids</taxon>
        <taxon>Sapindales</taxon>
        <taxon>Anacardiaceae</taxon>
        <taxon>Pistacia</taxon>
    </lineage>
</organism>
<accession>A0ACC0YR18</accession>
<dbReference type="Proteomes" id="UP001163603">
    <property type="component" value="Chromosome 5"/>
</dbReference>
<keyword evidence="2" id="KW-1185">Reference proteome</keyword>
<proteinExistence type="predicted"/>
<reference evidence="2" key="1">
    <citation type="journal article" date="2023" name="G3 (Bethesda)">
        <title>Genome assembly and association tests identify interacting loci associated with vigor, precocity, and sex in interspecific pistachio rootstocks.</title>
        <authorList>
            <person name="Palmer W."/>
            <person name="Jacygrad E."/>
            <person name="Sagayaradj S."/>
            <person name="Cavanaugh K."/>
            <person name="Han R."/>
            <person name="Bertier L."/>
            <person name="Beede B."/>
            <person name="Kafkas S."/>
            <person name="Golino D."/>
            <person name="Preece J."/>
            <person name="Michelmore R."/>
        </authorList>
    </citation>
    <scope>NUCLEOTIDE SEQUENCE [LARGE SCALE GENOMIC DNA]</scope>
</reference>
<dbReference type="EMBL" id="CM047740">
    <property type="protein sequence ID" value="KAJ0040866.1"/>
    <property type="molecule type" value="Genomic_DNA"/>
</dbReference>
<comment type="caution">
    <text evidence="1">The sequence shown here is derived from an EMBL/GenBank/DDBJ whole genome shotgun (WGS) entry which is preliminary data.</text>
</comment>